<dbReference type="PRINTS" id="PR02054">
    <property type="entry name" value="FAM175PLANT"/>
</dbReference>
<sequence>MAMEELPVQKVSISGTTLASVIQRFSSSAGDADGLLLGHLTRLPPPDLTDDDPSSSSSSSPSALVSASITNYFCFGSPLGFYDSLGQVDRRALSRALALDHRPPNCVLMGWFSARRNSSLRPSMREYAVSLSLSRAMKALAQDERPAGNPQELMPTHCVFMLLSSSSTENQAVHSHEYRTFVLESGGSGPVHRPMPVEVVNVGPAFRSQYNMFSPESPFPWLPCGAGTHDDGEDRSLNFIRRTAKERPLLDGLAEGYGIERLRRMVGPGAEKYKSDLEDLYENMLTKLEGLTKLVEESSVRVLEQEVSLECCISHAPKSRTSSMADVEAVERRSVYPPRHLGGTASLRHIDPYRHVGLELNSADIDKSFTSTSRIVTSVPFISASRVIVNKP</sequence>
<keyword evidence="3" id="KW-1185">Reference proteome</keyword>
<reference evidence="2" key="1">
    <citation type="submission" date="2017-07" db="EMBL/GenBank/DDBJ databases">
        <title>Taro Niue Genome Assembly and Annotation.</title>
        <authorList>
            <person name="Atibalentja N."/>
            <person name="Keating K."/>
            <person name="Fields C.J."/>
        </authorList>
    </citation>
    <scope>NUCLEOTIDE SEQUENCE</scope>
    <source>
        <strain evidence="2">Niue_2</strain>
        <tissue evidence="2">Leaf</tissue>
    </source>
</reference>
<dbReference type="GO" id="GO:0005634">
    <property type="term" value="C:nucleus"/>
    <property type="evidence" value="ECO:0007669"/>
    <property type="project" value="TreeGrafter"/>
</dbReference>
<feature type="region of interest" description="Disordered" evidence="1">
    <location>
        <begin position="41"/>
        <end position="61"/>
    </location>
</feature>
<dbReference type="OrthoDB" id="6358435at2759"/>
<dbReference type="Proteomes" id="UP000652761">
    <property type="component" value="Unassembled WGS sequence"/>
</dbReference>
<dbReference type="Pfam" id="PF21125">
    <property type="entry name" value="MPN_2A_DUB_like"/>
    <property type="match status" value="1"/>
</dbReference>
<organism evidence="2 3">
    <name type="scientific">Colocasia esculenta</name>
    <name type="common">Wild taro</name>
    <name type="synonym">Arum esculentum</name>
    <dbReference type="NCBI Taxonomy" id="4460"/>
    <lineage>
        <taxon>Eukaryota</taxon>
        <taxon>Viridiplantae</taxon>
        <taxon>Streptophyta</taxon>
        <taxon>Embryophyta</taxon>
        <taxon>Tracheophyta</taxon>
        <taxon>Spermatophyta</taxon>
        <taxon>Magnoliopsida</taxon>
        <taxon>Liliopsida</taxon>
        <taxon>Araceae</taxon>
        <taxon>Aroideae</taxon>
        <taxon>Colocasieae</taxon>
        <taxon>Colocasia</taxon>
    </lineage>
</organism>
<protein>
    <submittedName>
        <fullName evidence="2">Uncharacterized protein</fullName>
    </submittedName>
</protein>
<dbReference type="GO" id="GO:0031593">
    <property type="term" value="F:polyubiquitin modification-dependent protein binding"/>
    <property type="evidence" value="ECO:0007669"/>
    <property type="project" value="TreeGrafter"/>
</dbReference>
<dbReference type="PANTHER" id="PTHR31728:SF5">
    <property type="entry name" value="OS07G0540200 PROTEIN"/>
    <property type="match status" value="1"/>
</dbReference>
<proteinExistence type="predicted"/>
<dbReference type="PRINTS" id="PR02051">
    <property type="entry name" value="PROTEINF175"/>
</dbReference>
<comment type="caution">
    <text evidence="2">The sequence shown here is derived from an EMBL/GenBank/DDBJ whole genome shotgun (WGS) entry which is preliminary data.</text>
</comment>
<dbReference type="InterPro" id="IPR023241">
    <property type="entry name" value="FAM175_plant"/>
</dbReference>
<name>A0A843VXJ7_COLES</name>
<dbReference type="PANTHER" id="PTHR31728">
    <property type="entry name" value="ABRAXAS FAMILY MEMBER"/>
    <property type="match status" value="1"/>
</dbReference>
<dbReference type="AlphaFoldDB" id="A0A843VXJ7"/>
<dbReference type="InterPro" id="IPR023238">
    <property type="entry name" value="FAM175"/>
</dbReference>
<accession>A0A843VXJ7</accession>
<evidence type="ECO:0000256" key="1">
    <source>
        <dbReference type="SAM" id="MobiDB-lite"/>
    </source>
</evidence>
<gene>
    <name evidence="2" type="ORF">Taro_032517</name>
</gene>
<dbReference type="EMBL" id="NMUH01002409">
    <property type="protein sequence ID" value="MQL99796.1"/>
    <property type="molecule type" value="Genomic_DNA"/>
</dbReference>
<evidence type="ECO:0000313" key="2">
    <source>
        <dbReference type="EMBL" id="MQL99796.1"/>
    </source>
</evidence>
<evidence type="ECO:0000313" key="3">
    <source>
        <dbReference type="Proteomes" id="UP000652761"/>
    </source>
</evidence>